<dbReference type="InterPro" id="IPR046335">
    <property type="entry name" value="LacI/GalR-like_sensor"/>
</dbReference>
<evidence type="ECO:0000313" key="7">
    <source>
        <dbReference type="Proteomes" id="UP000282837"/>
    </source>
</evidence>
<dbReference type="Gene3D" id="3.40.50.2300">
    <property type="match status" value="2"/>
</dbReference>
<dbReference type="PROSITE" id="PS50932">
    <property type="entry name" value="HTH_LACI_2"/>
    <property type="match status" value="1"/>
</dbReference>
<dbReference type="CDD" id="cd01545">
    <property type="entry name" value="PBP1_SalR"/>
    <property type="match status" value="1"/>
</dbReference>
<keyword evidence="7" id="KW-1185">Reference proteome</keyword>
<keyword evidence="3" id="KW-0804">Transcription</keyword>
<feature type="region of interest" description="Disordered" evidence="4">
    <location>
        <begin position="91"/>
        <end position="110"/>
    </location>
</feature>
<organism evidence="6 7">
    <name type="scientific">Novosphingobium umbonatum</name>
    <dbReference type="NCBI Taxonomy" id="1908524"/>
    <lineage>
        <taxon>Bacteria</taxon>
        <taxon>Pseudomonadati</taxon>
        <taxon>Pseudomonadota</taxon>
        <taxon>Alphaproteobacteria</taxon>
        <taxon>Sphingomonadales</taxon>
        <taxon>Sphingomonadaceae</taxon>
        <taxon>Novosphingobium</taxon>
    </lineage>
</organism>
<evidence type="ECO:0000256" key="3">
    <source>
        <dbReference type="ARBA" id="ARBA00023163"/>
    </source>
</evidence>
<dbReference type="SUPFAM" id="SSF47413">
    <property type="entry name" value="lambda repressor-like DNA-binding domains"/>
    <property type="match status" value="1"/>
</dbReference>
<keyword evidence="1" id="KW-0805">Transcription regulation</keyword>
<evidence type="ECO:0000256" key="2">
    <source>
        <dbReference type="ARBA" id="ARBA00023125"/>
    </source>
</evidence>
<keyword evidence="2 6" id="KW-0238">DNA-binding</keyword>
<dbReference type="Pfam" id="PF13377">
    <property type="entry name" value="Peripla_BP_3"/>
    <property type="match status" value="1"/>
</dbReference>
<evidence type="ECO:0000313" key="6">
    <source>
        <dbReference type="EMBL" id="RVU07755.1"/>
    </source>
</evidence>
<sequence>MSAADLANRSCRKKEMPTNQHIQSMTTAIRPSASPPPPHRPLYALSAFGIKTCPARFDKLDIAVKTMLCRGYLTHITPGGKSGALCIRSQSQRHRNSVKMRPPETGRQGIKGEKKVMNKGEQTTSHATMADVARVAGVSLKSVSRVINKEPHVSPHLREKVEAAIRNLHYVPDTAARSLAGARSFTIGLLFDNPSPNYTMKVLSGAYRACIERQYHLRVDNLSASGDEETVESQIEAILRNSRCDGFILTPPLTDNRQVLDMLEARRVPYVRMAPMLERDRSKGVYTDDRGGAARVAELFYELGHRHIAILNGPDSHGAAHDRREGFLGRLKELAPDLVVAEALGGFEFEQGREGARQLLSATQRPTAIFATNDDSAAGAMGVCNQMGLRVPEDISVCGFDDSWVAKIVWPYLTTIHQPIEDMGYAAAELLLDRSGAADKQIERHLPYSLVMRDSVAKAP</sequence>
<dbReference type="OrthoDB" id="7939625at2"/>
<gene>
    <name evidence="6" type="ORF">EOE18_01325</name>
</gene>
<comment type="caution">
    <text evidence="6">The sequence shown here is derived from an EMBL/GenBank/DDBJ whole genome shotgun (WGS) entry which is preliminary data.</text>
</comment>
<dbReference type="Proteomes" id="UP000282837">
    <property type="component" value="Unassembled WGS sequence"/>
</dbReference>
<dbReference type="CDD" id="cd01392">
    <property type="entry name" value="HTH_LacI"/>
    <property type="match status" value="1"/>
</dbReference>
<dbReference type="InterPro" id="IPR010982">
    <property type="entry name" value="Lambda_DNA-bd_dom_sf"/>
</dbReference>
<dbReference type="GO" id="GO:0003700">
    <property type="term" value="F:DNA-binding transcription factor activity"/>
    <property type="evidence" value="ECO:0007669"/>
    <property type="project" value="TreeGrafter"/>
</dbReference>
<feature type="region of interest" description="Disordered" evidence="4">
    <location>
        <begin position="1"/>
        <end position="22"/>
    </location>
</feature>
<evidence type="ECO:0000256" key="4">
    <source>
        <dbReference type="SAM" id="MobiDB-lite"/>
    </source>
</evidence>
<evidence type="ECO:0000259" key="5">
    <source>
        <dbReference type="PROSITE" id="PS50932"/>
    </source>
</evidence>
<dbReference type="Gene3D" id="1.10.260.40">
    <property type="entry name" value="lambda repressor-like DNA-binding domains"/>
    <property type="match status" value="1"/>
</dbReference>
<dbReference type="SUPFAM" id="SSF53822">
    <property type="entry name" value="Periplasmic binding protein-like I"/>
    <property type="match status" value="1"/>
</dbReference>
<dbReference type="InterPro" id="IPR000843">
    <property type="entry name" value="HTH_LacI"/>
</dbReference>
<protein>
    <submittedName>
        <fullName evidence="6">LacI family DNA-binding transcriptional regulator</fullName>
    </submittedName>
</protein>
<proteinExistence type="predicted"/>
<dbReference type="PROSITE" id="PS00356">
    <property type="entry name" value="HTH_LACI_1"/>
    <property type="match status" value="1"/>
</dbReference>
<dbReference type="SMART" id="SM00354">
    <property type="entry name" value="HTH_LACI"/>
    <property type="match status" value="1"/>
</dbReference>
<accession>A0A3S2UXJ4</accession>
<reference evidence="6 7" key="1">
    <citation type="submission" date="2019-01" db="EMBL/GenBank/DDBJ databases">
        <authorList>
            <person name="Chen W.-M."/>
        </authorList>
    </citation>
    <scope>NUCLEOTIDE SEQUENCE [LARGE SCALE GENOMIC DNA]</scope>
    <source>
        <strain evidence="6 7">FSY-9</strain>
    </source>
</reference>
<dbReference type="PANTHER" id="PTHR30146">
    <property type="entry name" value="LACI-RELATED TRANSCRIPTIONAL REPRESSOR"/>
    <property type="match status" value="1"/>
</dbReference>
<dbReference type="Pfam" id="PF00356">
    <property type="entry name" value="LacI"/>
    <property type="match status" value="1"/>
</dbReference>
<feature type="domain" description="HTH lacI-type" evidence="5">
    <location>
        <begin position="127"/>
        <end position="181"/>
    </location>
</feature>
<name>A0A3S2UXJ4_9SPHN</name>
<dbReference type="AlphaFoldDB" id="A0A3S2UXJ4"/>
<dbReference type="PANTHER" id="PTHR30146:SF153">
    <property type="entry name" value="LACTOSE OPERON REPRESSOR"/>
    <property type="match status" value="1"/>
</dbReference>
<dbReference type="InterPro" id="IPR028082">
    <property type="entry name" value="Peripla_BP_I"/>
</dbReference>
<evidence type="ECO:0000256" key="1">
    <source>
        <dbReference type="ARBA" id="ARBA00023015"/>
    </source>
</evidence>
<dbReference type="EMBL" id="SACO01000001">
    <property type="protein sequence ID" value="RVU07755.1"/>
    <property type="molecule type" value="Genomic_DNA"/>
</dbReference>
<dbReference type="GO" id="GO:0000976">
    <property type="term" value="F:transcription cis-regulatory region binding"/>
    <property type="evidence" value="ECO:0007669"/>
    <property type="project" value="TreeGrafter"/>
</dbReference>